<evidence type="ECO:0000313" key="2">
    <source>
        <dbReference type="EMBL" id="PSU18143.1"/>
    </source>
</evidence>
<organism evidence="2 3">
    <name type="scientific">Photobacterium damselae</name>
    <dbReference type="NCBI Taxonomy" id="38293"/>
    <lineage>
        <taxon>Bacteria</taxon>
        <taxon>Pseudomonadati</taxon>
        <taxon>Pseudomonadota</taxon>
        <taxon>Gammaproteobacteria</taxon>
        <taxon>Vibrionales</taxon>
        <taxon>Vibrionaceae</taxon>
        <taxon>Photobacterium</taxon>
    </lineage>
</organism>
<comment type="caution">
    <text evidence="2">The sequence shown here is derived from an EMBL/GenBank/DDBJ whole genome shotgun (WGS) entry which is preliminary data.</text>
</comment>
<evidence type="ECO:0000256" key="1">
    <source>
        <dbReference type="SAM" id="MobiDB-lite"/>
    </source>
</evidence>
<feature type="region of interest" description="Disordered" evidence="1">
    <location>
        <begin position="34"/>
        <end position="64"/>
    </location>
</feature>
<protein>
    <submittedName>
        <fullName evidence="2">Uncharacterized protein</fullName>
    </submittedName>
</protein>
<gene>
    <name evidence="2" type="ORF">CTM90_06520</name>
</gene>
<dbReference type="AlphaFoldDB" id="A0ABD6X6L3"/>
<name>A0ABD6X6L3_PHODM</name>
<proteinExistence type="predicted"/>
<accession>A0ABD6X6L3</accession>
<sequence>MKSVTSLKKMLVIKLLCGYDFSIFKENEVNTLNAQDEPENIASKEPRLSGTNDGLNCSKDLSHA</sequence>
<dbReference type="EMBL" id="PYMM01000002">
    <property type="protein sequence ID" value="PSU18143.1"/>
    <property type="molecule type" value="Genomic_DNA"/>
</dbReference>
<evidence type="ECO:0000313" key="3">
    <source>
        <dbReference type="Proteomes" id="UP000241404"/>
    </source>
</evidence>
<dbReference type="Proteomes" id="UP000241404">
    <property type="component" value="Unassembled WGS sequence"/>
</dbReference>
<reference evidence="2 3" key="1">
    <citation type="submission" date="2018-03" db="EMBL/GenBank/DDBJ databases">
        <title>Whole genome sequencing of Histamine producing bacteria.</title>
        <authorList>
            <person name="Butler K."/>
        </authorList>
    </citation>
    <scope>NUCLEOTIDE SEQUENCE [LARGE SCALE GENOMIC DNA]</scope>
    <source>
        <strain evidence="2 3">BT-6</strain>
    </source>
</reference>